<keyword evidence="1" id="KW-0812">Transmembrane</keyword>
<feature type="transmembrane region" description="Helical" evidence="1">
    <location>
        <begin position="163"/>
        <end position="184"/>
    </location>
</feature>
<dbReference type="PANTHER" id="PTHR46328">
    <property type="entry name" value="FAR-RED IMPAIRED RESPONSIVE (FAR1) FAMILY PROTEIN-RELATED"/>
    <property type="match status" value="1"/>
</dbReference>
<comment type="caution">
    <text evidence="3">The sequence shown here is derived from an EMBL/GenBank/DDBJ whole genome shotgun (WGS) entry which is preliminary data.</text>
</comment>
<proteinExistence type="predicted"/>
<dbReference type="EMBL" id="LFYR01000069">
    <property type="protein sequence ID" value="KMZ76204.1"/>
    <property type="molecule type" value="Genomic_DNA"/>
</dbReference>
<accession>A0A0K9Q4W2</accession>
<dbReference type="Proteomes" id="UP000036987">
    <property type="component" value="Unassembled WGS sequence"/>
</dbReference>
<dbReference type="Pfam" id="PF03101">
    <property type="entry name" value="FAR1"/>
    <property type="match status" value="1"/>
</dbReference>
<keyword evidence="4" id="KW-1185">Reference proteome</keyword>
<evidence type="ECO:0000256" key="1">
    <source>
        <dbReference type="SAM" id="Phobius"/>
    </source>
</evidence>
<protein>
    <recommendedName>
        <fullName evidence="2">FAR1 domain-containing protein</fullName>
    </recommendedName>
</protein>
<evidence type="ECO:0000313" key="4">
    <source>
        <dbReference type="Proteomes" id="UP000036987"/>
    </source>
</evidence>
<keyword evidence="1" id="KW-1133">Transmembrane helix</keyword>
<keyword evidence="1" id="KW-0472">Membrane</keyword>
<reference evidence="4" key="1">
    <citation type="journal article" date="2016" name="Nature">
        <title>The genome of the seagrass Zostera marina reveals angiosperm adaptation to the sea.</title>
        <authorList>
            <person name="Olsen J.L."/>
            <person name="Rouze P."/>
            <person name="Verhelst B."/>
            <person name="Lin Y.-C."/>
            <person name="Bayer T."/>
            <person name="Collen J."/>
            <person name="Dattolo E."/>
            <person name="De Paoli E."/>
            <person name="Dittami S."/>
            <person name="Maumus F."/>
            <person name="Michel G."/>
            <person name="Kersting A."/>
            <person name="Lauritano C."/>
            <person name="Lohaus R."/>
            <person name="Toepel M."/>
            <person name="Tonon T."/>
            <person name="Vanneste K."/>
            <person name="Amirebrahimi M."/>
            <person name="Brakel J."/>
            <person name="Bostroem C."/>
            <person name="Chovatia M."/>
            <person name="Grimwood J."/>
            <person name="Jenkins J.W."/>
            <person name="Jueterbock A."/>
            <person name="Mraz A."/>
            <person name="Stam W.T."/>
            <person name="Tice H."/>
            <person name="Bornberg-Bauer E."/>
            <person name="Green P.J."/>
            <person name="Pearson G.A."/>
            <person name="Procaccini G."/>
            <person name="Duarte C.M."/>
            <person name="Schmutz J."/>
            <person name="Reusch T.B.H."/>
            <person name="Van de Peer Y."/>
        </authorList>
    </citation>
    <scope>NUCLEOTIDE SEQUENCE [LARGE SCALE GENOMIC DNA]</scope>
    <source>
        <strain evidence="4">cv. Finnish</strain>
    </source>
</reference>
<dbReference type="AlphaFoldDB" id="A0A0K9Q4W2"/>
<gene>
    <name evidence="3" type="ORF">ZOSMA_105G00310</name>
</gene>
<name>A0A0K9Q4W2_ZOSMR</name>
<dbReference type="InterPro" id="IPR004330">
    <property type="entry name" value="FAR1_DNA_bnd_dom"/>
</dbReference>
<feature type="domain" description="FAR1" evidence="2">
    <location>
        <begin position="50"/>
        <end position="141"/>
    </location>
</feature>
<dbReference type="PANTHER" id="PTHR46328:SF30">
    <property type="entry name" value="OS04G0641500 PROTEIN"/>
    <property type="match status" value="1"/>
</dbReference>
<dbReference type="OrthoDB" id="751465at2759"/>
<sequence>MKLFATYIDYCDATTEMCGEEEDNMQTPSRECEEPKVGMKFTTIGEVEELYYKYAGHKGFSVRKGSTRHSKKGLRKKTYVCSKEGISRAIVPKIQNPLEKSGRPRQIRNPRTNCKALMSLKIEGDEWMISVFKDIHNHEMSTPSLKSSEEDVEDIDDNDPDRFYSHLIFIPQITVCLLVFNLLIQLKWNVHVCSSMFTLSVTGIPQYIGWVYLLDTCSLKKEIILERPGVAGTSLGLDNKICATAG</sequence>
<evidence type="ECO:0000259" key="2">
    <source>
        <dbReference type="Pfam" id="PF03101"/>
    </source>
</evidence>
<organism evidence="3 4">
    <name type="scientific">Zostera marina</name>
    <name type="common">Eelgrass</name>
    <dbReference type="NCBI Taxonomy" id="29655"/>
    <lineage>
        <taxon>Eukaryota</taxon>
        <taxon>Viridiplantae</taxon>
        <taxon>Streptophyta</taxon>
        <taxon>Embryophyta</taxon>
        <taxon>Tracheophyta</taxon>
        <taxon>Spermatophyta</taxon>
        <taxon>Magnoliopsida</taxon>
        <taxon>Liliopsida</taxon>
        <taxon>Zosteraceae</taxon>
        <taxon>Zostera</taxon>
    </lineage>
</organism>
<feature type="transmembrane region" description="Helical" evidence="1">
    <location>
        <begin position="196"/>
        <end position="214"/>
    </location>
</feature>
<evidence type="ECO:0000313" key="3">
    <source>
        <dbReference type="EMBL" id="KMZ76204.1"/>
    </source>
</evidence>